<evidence type="ECO:0000313" key="2">
    <source>
        <dbReference type="EMBL" id="DAG00596.1"/>
    </source>
</evidence>
<feature type="transmembrane region" description="Helical" evidence="1">
    <location>
        <begin position="20"/>
        <end position="41"/>
    </location>
</feature>
<dbReference type="EMBL" id="BK016182">
    <property type="protein sequence ID" value="DAG00596.1"/>
    <property type="molecule type" value="Genomic_DNA"/>
</dbReference>
<keyword evidence="1" id="KW-1133">Transmembrane helix</keyword>
<accession>A0A8S5V1N3</accession>
<keyword evidence="1" id="KW-0812">Transmembrane</keyword>
<proteinExistence type="predicted"/>
<reference evidence="2" key="1">
    <citation type="journal article" date="2021" name="Proc. Natl. Acad. Sci. U.S.A.">
        <title>A Catalog of Tens of Thousands of Viruses from Human Metagenomes Reveals Hidden Associations with Chronic Diseases.</title>
        <authorList>
            <person name="Tisza M.J."/>
            <person name="Buck C.B."/>
        </authorList>
    </citation>
    <scope>NUCLEOTIDE SEQUENCE</scope>
    <source>
        <strain evidence="2">CtJ2i1</strain>
    </source>
</reference>
<name>A0A8S5V1N3_9CAUD</name>
<sequence length="208" mass="24463">MQFVKLLFEMLKEFYTKHKIACWVILAIIIMIVTNLFQYFVDQKKYEDFDRKHHVTSYSLEDQKNMSYNDKLTFDNMRRGLINERSAPVVQEVVRTQYVYGQEPQTVFKEVQYVARGGESNIISQKTQEAIRGKADETKIIEEEKSVDVYKINHEKNFKVKVGATYLDGKGYMNYGVQYKRVEGIVHTKDMNPSHIDGGTVMWTAYQR</sequence>
<protein>
    <submittedName>
        <fullName evidence="2">Uncharacterized protein</fullName>
    </submittedName>
</protein>
<evidence type="ECO:0000256" key="1">
    <source>
        <dbReference type="SAM" id="Phobius"/>
    </source>
</evidence>
<organism evidence="2">
    <name type="scientific">Myoviridae sp. ctJ2i1</name>
    <dbReference type="NCBI Taxonomy" id="2825079"/>
    <lineage>
        <taxon>Viruses</taxon>
        <taxon>Duplodnaviria</taxon>
        <taxon>Heunggongvirae</taxon>
        <taxon>Uroviricota</taxon>
        <taxon>Caudoviricetes</taxon>
    </lineage>
</organism>
<keyword evidence="1" id="KW-0472">Membrane</keyword>